<dbReference type="OrthoDB" id="276515at2759"/>
<gene>
    <name evidence="1" type="ORF">AMAG_07729</name>
</gene>
<dbReference type="VEuPathDB" id="FungiDB:AMAG_07729"/>
<organism evidence="1 2">
    <name type="scientific">Allomyces macrogynus (strain ATCC 38327)</name>
    <name type="common">Allomyces javanicus var. macrogynus</name>
    <dbReference type="NCBI Taxonomy" id="578462"/>
    <lineage>
        <taxon>Eukaryota</taxon>
        <taxon>Fungi</taxon>
        <taxon>Fungi incertae sedis</taxon>
        <taxon>Blastocladiomycota</taxon>
        <taxon>Blastocladiomycetes</taxon>
        <taxon>Blastocladiales</taxon>
        <taxon>Blastocladiaceae</taxon>
        <taxon>Allomyces</taxon>
    </lineage>
</organism>
<evidence type="ECO:0008006" key="3">
    <source>
        <dbReference type="Google" id="ProtNLM"/>
    </source>
</evidence>
<dbReference type="InterPro" id="IPR036691">
    <property type="entry name" value="Endo/exonu/phosph_ase_sf"/>
</dbReference>
<dbReference type="AlphaFoldDB" id="A0A0L0SJ60"/>
<dbReference type="Proteomes" id="UP000054350">
    <property type="component" value="Unassembled WGS sequence"/>
</dbReference>
<dbReference type="eggNOG" id="ENOG502RYZR">
    <property type="taxonomic scope" value="Eukaryota"/>
</dbReference>
<dbReference type="SUPFAM" id="SSF56219">
    <property type="entry name" value="DNase I-like"/>
    <property type="match status" value="1"/>
</dbReference>
<evidence type="ECO:0000313" key="2">
    <source>
        <dbReference type="Proteomes" id="UP000054350"/>
    </source>
</evidence>
<dbReference type="Gene3D" id="3.60.10.10">
    <property type="entry name" value="Endonuclease/exonuclease/phosphatase"/>
    <property type="match status" value="1"/>
</dbReference>
<name>A0A0L0SJ60_ALLM3</name>
<dbReference type="EMBL" id="GG745340">
    <property type="protein sequence ID" value="KNE62517.1"/>
    <property type="molecule type" value="Genomic_DNA"/>
</dbReference>
<dbReference type="PANTHER" id="PTHR41349">
    <property type="match status" value="1"/>
</dbReference>
<reference evidence="2" key="2">
    <citation type="submission" date="2009-11" db="EMBL/GenBank/DDBJ databases">
        <title>The Genome Sequence of Allomyces macrogynus strain ATCC 38327.</title>
        <authorList>
            <consortium name="The Broad Institute Genome Sequencing Platform"/>
            <person name="Russ C."/>
            <person name="Cuomo C."/>
            <person name="Shea T."/>
            <person name="Young S.K."/>
            <person name="Zeng Q."/>
            <person name="Koehrsen M."/>
            <person name="Haas B."/>
            <person name="Borodovsky M."/>
            <person name="Guigo R."/>
            <person name="Alvarado L."/>
            <person name="Berlin A."/>
            <person name="Borenstein D."/>
            <person name="Chen Z."/>
            <person name="Engels R."/>
            <person name="Freedman E."/>
            <person name="Gellesch M."/>
            <person name="Goldberg J."/>
            <person name="Griggs A."/>
            <person name="Gujja S."/>
            <person name="Heiman D."/>
            <person name="Hepburn T."/>
            <person name="Howarth C."/>
            <person name="Jen D."/>
            <person name="Larson L."/>
            <person name="Lewis B."/>
            <person name="Mehta T."/>
            <person name="Park D."/>
            <person name="Pearson M."/>
            <person name="Roberts A."/>
            <person name="Saif S."/>
            <person name="Shenoy N."/>
            <person name="Sisk P."/>
            <person name="Stolte C."/>
            <person name="Sykes S."/>
            <person name="Walk T."/>
            <person name="White J."/>
            <person name="Yandava C."/>
            <person name="Burger G."/>
            <person name="Gray M.W."/>
            <person name="Holland P.W.H."/>
            <person name="King N."/>
            <person name="Lang F.B.F."/>
            <person name="Roger A.J."/>
            <person name="Ruiz-Trillo I."/>
            <person name="Lander E."/>
            <person name="Nusbaum C."/>
        </authorList>
    </citation>
    <scope>NUCLEOTIDE SEQUENCE [LARGE SCALE GENOMIC DNA]</scope>
    <source>
        <strain evidence="2">ATCC 38327</strain>
    </source>
</reference>
<proteinExistence type="predicted"/>
<sequence>MPSSSETAPRMFPAEDFNVSIYVPVHYEFSQIEYVAPFLQQYRGSKVFIYKWNGIRDKITDYYLRSPEYAAADLSVYDFSLKYLLKAILDEPVGRKVVFLLTTSMAYSFGIYQRDLLLAVKTTLDALAEAEHKAGVATGDVARIARAEEIKNKVWGVSVIGHCLYGCNSCKGNDHKVPVYYTRYFKGNIPYTVESVKAQFQLQDKPIPVLCAPSTGETTLLQHRNLLEYLKKLQDEGIYKFVWKFHPAVYNPLGYDESVECDRIEKANVEWIFQHFEVTREDEPCLLPFVEAFPIIFCDLHSSVPFIASYFSPKAIVCYWNDADYEVPAGRDQAFLANLHVYQELDGLEHILAADKVPKAMGDRSFFWSQYGHVDGNEVGRFASLCGWPRQAESETVVANGKLAVDLAPLFRPALAATVRAWDKILEEAQELKRTKPDPGEDPECEVKLAMGLFKDTQLHPRSSVTNGTTVSSTPGTATADPARTVKVMSFNLWWGSEGCYRTGYLAGETLDRAAPFPGHETRQDLFDKTARVILNSGADVVGCQECASIARDDKNHEEEIDRGELGSRINNLADLAARLTALSSSGDKWVAVDQGILTPGKGCRNPWGILTRVPVVTQSPKGFGVQLAATTTRPAFWVFNTHLPYKPYQPYQVQRPHMIPYEGALALTNECDAIESSTACRGAQIDALLADISAAVGTATDPIFLVGDFNEPSHLDWTNDAVIAGDHPLPVAWPSTTRFAAAGFVDAFRTVRPDPVRVPGFTWCCYNEDLANGRGDEEGWRVHGDGARDHPDRIDFVLAQRARVLDVQVIGNDTSCGTGRKVVGLVDVGVPNREWTSDHRAVVGVFEL</sequence>
<keyword evidence="2" id="KW-1185">Reference proteome</keyword>
<reference evidence="1 2" key="1">
    <citation type="submission" date="2009-11" db="EMBL/GenBank/DDBJ databases">
        <title>Annotation of Allomyces macrogynus ATCC 38327.</title>
        <authorList>
            <consortium name="The Broad Institute Genome Sequencing Platform"/>
            <person name="Russ C."/>
            <person name="Cuomo C."/>
            <person name="Burger G."/>
            <person name="Gray M.W."/>
            <person name="Holland P.W.H."/>
            <person name="King N."/>
            <person name="Lang F.B.F."/>
            <person name="Roger A.J."/>
            <person name="Ruiz-Trillo I."/>
            <person name="Young S.K."/>
            <person name="Zeng Q."/>
            <person name="Gargeya S."/>
            <person name="Fitzgerald M."/>
            <person name="Haas B."/>
            <person name="Abouelleil A."/>
            <person name="Alvarado L."/>
            <person name="Arachchi H.M."/>
            <person name="Berlin A."/>
            <person name="Chapman S.B."/>
            <person name="Gearin G."/>
            <person name="Goldberg J."/>
            <person name="Griggs A."/>
            <person name="Gujja S."/>
            <person name="Hansen M."/>
            <person name="Heiman D."/>
            <person name="Howarth C."/>
            <person name="Larimer J."/>
            <person name="Lui A."/>
            <person name="MacDonald P.J.P."/>
            <person name="McCowen C."/>
            <person name="Montmayeur A."/>
            <person name="Murphy C."/>
            <person name="Neiman D."/>
            <person name="Pearson M."/>
            <person name="Priest M."/>
            <person name="Roberts A."/>
            <person name="Saif S."/>
            <person name="Shea T."/>
            <person name="Sisk P."/>
            <person name="Stolte C."/>
            <person name="Sykes S."/>
            <person name="Wortman J."/>
            <person name="Nusbaum C."/>
            <person name="Birren B."/>
        </authorList>
    </citation>
    <scope>NUCLEOTIDE SEQUENCE [LARGE SCALE GENOMIC DNA]</scope>
    <source>
        <strain evidence="1 2">ATCC 38327</strain>
    </source>
</reference>
<dbReference type="STRING" id="578462.A0A0L0SJ60"/>
<protein>
    <recommendedName>
        <fullName evidence="3">Endonuclease/exonuclease/phosphatase domain-containing protein</fullName>
    </recommendedName>
</protein>
<accession>A0A0L0SJ60</accession>
<evidence type="ECO:0000313" key="1">
    <source>
        <dbReference type="EMBL" id="KNE62517.1"/>
    </source>
</evidence>
<dbReference type="PANTHER" id="PTHR41349:SF1">
    <property type="entry name" value="PROTEIN CBG08683"/>
    <property type="match status" value="1"/>
</dbReference>